<evidence type="ECO:0000313" key="3">
    <source>
        <dbReference type="Proteomes" id="UP000326912"/>
    </source>
</evidence>
<keyword evidence="1" id="KW-1133">Transmembrane helix</keyword>
<feature type="transmembrane region" description="Helical" evidence="1">
    <location>
        <begin position="205"/>
        <end position="226"/>
    </location>
</feature>
<feature type="transmembrane region" description="Helical" evidence="1">
    <location>
        <begin position="99"/>
        <end position="121"/>
    </location>
</feature>
<protein>
    <submittedName>
        <fullName evidence="2">Uncharacterized protein</fullName>
    </submittedName>
</protein>
<accession>A0A5J4KFN3</accession>
<organism evidence="2 3">
    <name type="scientific">Dictyobacter vulcani</name>
    <dbReference type="NCBI Taxonomy" id="2607529"/>
    <lineage>
        <taxon>Bacteria</taxon>
        <taxon>Bacillati</taxon>
        <taxon>Chloroflexota</taxon>
        <taxon>Ktedonobacteria</taxon>
        <taxon>Ktedonobacterales</taxon>
        <taxon>Dictyobacteraceae</taxon>
        <taxon>Dictyobacter</taxon>
    </lineage>
</organism>
<keyword evidence="3" id="KW-1185">Reference proteome</keyword>
<proteinExistence type="predicted"/>
<name>A0A5J4KFN3_9CHLR</name>
<keyword evidence="1" id="KW-0812">Transmembrane</keyword>
<evidence type="ECO:0000256" key="1">
    <source>
        <dbReference type="SAM" id="Phobius"/>
    </source>
</evidence>
<evidence type="ECO:0000313" key="2">
    <source>
        <dbReference type="EMBL" id="GER86165.1"/>
    </source>
</evidence>
<dbReference type="RefSeq" id="WP_151754338.1">
    <property type="nucleotide sequence ID" value="NZ_BKZW01000001.1"/>
</dbReference>
<reference evidence="2 3" key="1">
    <citation type="submission" date="2019-10" db="EMBL/GenBank/DDBJ databases">
        <title>Dictyobacter vulcani sp. nov., within the class Ktedonobacteria, isolated from soil of volcanic Mt. Zao.</title>
        <authorList>
            <person name="Zheng Y."/>
            <person name="Wang C.M."/>
            <person name="Sakai Y."/>
            <person name="Abe K."/>
            <person name="Yokota A."/>
            <person name="Yabe S."/>
        </authorList>
    </citation>
    <scope>NUCLEOTIDE SEQUENCE [LARGE SCALE GENOMIC DNA]</scope>
    <source>
        <strain evidence="2 3">W12</strain>
    </source>
</reference>
<feature type="transmembrane region" description="Helical" evidence="1">
    <location>
        <begin position="133"/>
        <end position="152"/>
    </location>
</feature>
<dbReference type="Proteomes" id="UP000326912">
    <property type="component" value="Unassembled WGS sequence"/>
</dbReference>
<dbReference type="AlphaFoldDB" id="A0A5J4KFN3"/>
<keyword evidence="1" id="KW-0472">Membrane</keyword>
<feature type="transmembrane region" description="Helical" evidence="1">
    <location>
        <begin position="60"/>
        <end position="79"/>
    </location>
</feature>
<dbReference type="EMBL" id="BKZW01000001">
    <property type="protein sequence ID" value="GER86165.1"/>
    <property type="molecule type" value="Genomic_DNA"/>
</dbReference>
<feature type="transmembrane region" description="Helical" evidence="1">
    <location>
        <begin position="164"/>
        <end position="185"/>
    </location>
</feature>
<gene>
    <name evidence="2" type="ORF">KDW_03270</name>
</gene>
<comment type="caution">
    <text evidence="2">The sequence shown here is derived from an EMBL/GenBank/DDBJ whole genome shotgun (WGS) entry which is preliminary data.</text>
</comment>
<sequence>MKIHATTRMALPVEKNRIEGSRFDLLFSLATVWFLAGACLDAWAHSHLARLETFFTPWHAVLYSGFLATALVLFGVICINRTRTSSWREAIPSGYELTVLAVAGFAIGGVGDMLWHIFFGIEQNIDAEMSPTHLLLMACGCIFLASPYRALYHRTGKSLQGIQRLNLVLSQILLMALPSIILTSFQPLTQFWPTYVPTSNNTGQSLAVVSIYFQALLVTGYALFAVQRWRLFPGFFTFSWG</sequence>